<gene>
    <name evidence="2" type="ORF">MGAD_06340</name>
</gene>
<dbReference type="Proteomes" id="UP000466187">
    <property type="component" value="Chromosome"/>
</dbReference>
<evidence type="ECO:0000313" key="3">
    <source>
        <dbReference type="Proteomes" id="UP000466187"/>
    </source>
</evidence>
<evidence type="ECO:0000313" key="2">
    <source>
        <dbReference type="EMBL" id="BBZ16299.1"/>
    </source>
</evidence>
<accession>A0A7I7WFB3</accession>
<dbReference type="AlphaFoldDB" id="A0A7I7WFB3"/>
<dbReference type="EMBL" id="AP022608">
    <property type="protein sequence ID" value="BBZ16299.1"/>
    <property type="molecule type" value="Genomic_DNA"/>
</dbReference>
<sequence length="94" mass="10330">MNNKARGSHGPSHLPRVRQRRRDNPPTRTRADRLMTFEADAIAALESGRRAEFAALNSSRLEGEINRVGPSGLAVAVRMYETHPGAVQPDTDPV</sequence>
<feature type="region of interest" description="Disordered" evidence="1">
    <location>
        <begin position="1"/>
        <end position="29"/>
    </location>
</feature>
<proteinExistence type="predicted"/>
<organism evidence="2 3">
    <name type="scientific">Mycolicibacterium gadium</name>
    <name type="common">Mycobacterium gadium</name>
    <dbReference type="NCBI Taxonomy" id="1794"/>
    <lineage>
        <taxon>Bacteria</taxon>
        <taxon>Bacillati</taxon>
        <taxon>Actinomycetota</taxon>
        <taxon>Actinomycetes</taxon>
        <taxon>Mycobacteriales</taxon>
        <taxon>Mycobacteriaceae</taxon>
        <taxon>Mycolicibacterium</taxon>
    </lineage>
</organism>
<evidence type="ECO:0000256" key="1">
    <source>
        <dbReference type="SAM" id="MobiDB-lite"/>
    </source>
</evidence>
<name>A0A7I7WFB3_MYCGU</name>
<protein>
    <submittedName>
        <fullName evidence="2">Uncharacterized protein</fullName>
    </submittedName>
</protein>
<reference evidence="2 3" key="1">
    <citation type="journal article" date="2019" name="Emerg. Microbes Infect.">
        <title>Comprehensive subspecies identification of 175 nontuberculous mycobacteria species based on 7547 genomic profiles.</title>
        <authorList>
            <person name="Matsumoto Y."/>
            <person name="Kinjo T."/>
            <person name="Motooka D."/>
            <person name="Nabeya D."/>
            <person name="Jung N."/>
            <person name="Uechi K."/>
            <person name="Horii T."/>
            <person name="Iida T."/>
            <person name="Fujita J."/>
            <person name="Nakamura S."/>
        </authorList>
    </citation>
    <scope>NUCLEOTIDE SEQUENCE [LARGE SCALE GENOMIC DNA]</scope>
    <source>
        <strain evidence="2 3">JCM 12688</strain>
    </source>
</reference>
<dbReference type="KEGG" id="mgad:MGAD_06340"/>